<reference evidence="2" key="1">
    <citation type="submission" date="2011-11" db="EMBL/GenBank/DDBJ databases">
        <title>The Genome Sequence of Fusarium oxysporum Cotton.</title>
        <authorList>
            <consortium name="The Broad Institute Genome Sequencing Platform"/>
            <person name="Ma L.-J."/>
            <person name="Gale L.R."/>
            <person name="Schwartz D.C."/>
            <person name="Zhou S."/>
            <person name="Corby-Kistler H."/>
            <person name="Young S.K."/>
            <person name="Zeng Q."/>
            <person name="Gargeya S."/>
            <person name="Fitzgerald M."/>
            <person name="Haas B."/>
            <person name="Abouelleil A."/>
            <person name="Alvarado L."/>
            <person name="Arachchi H.M."/>
            <person name="Berlin A."/>
            <person name="Brown A."/>
            <person name="Chapman S.B."/>
            <person name="Chen Z."/>
            <person name="Dunbar C."/>
            <person name="Freedman E."/>
            <person name="Gearin G."/>
            <person name="Goldberg J."/>
            <person name="Griggs A."/>
            <person name="Gujja S."/>
            <person name="Heiman D."/>
            <person name="Howarth C."/>
            <person name="Larson L."/>
            <person name="Lui A."/>
            <person name="MacDonald P.J.P."/>
            <person name="Montmayeur A."/>
            <person name="Murphy C."/>
            <person name="Neiman D."/>
            <person name="Pearson M."/>
            <person name="Priest M."/>
            <person name="Roberts A."/>
            <person name="Saif S."/>
            <person name="Shea T."/>
            <person name="Shenoy N."/>
            <person name="Sisk P."/>
            <person name="Stolte C."/>
            <person name="Sykes S."/>
            <person name="Wortman J."/>
            <person name="Nusbaum C."/>
            <person name="Birren B."/>
        </authorList>
    </citation>
    <scope>NUCLEOTIDE SEQUENCE [LARGE SCALE GENOMIC DNA]</scope>
    <source>
        <strain evidence="2">25433</strain>
    </source>
</reference>
<accession>X0KJE0</accession>
<organism evidence="2">
    <name type="scientific">Fusarium oxysporum f. sp. vasinfectum 25433</name>
    <dbReference type="NCBI Taxonomy" id="1089449"/>
    <lineage>
        <taxon>Eukaryota</taxon>
        <taxon>Fungi</taxon>
        <taxon>Dikarya</taxon>
        <taxon>Ascomycota</taxon>
        <taxon>Pezizomycotina</taxon>
        <taxon>Sordariomycetes</taxon>
        <taxon>Hypocreomycetidae</taxon>
        <taxon>Hypocreales</taxon>
        <taxon>Nectriaceae</taxon>
        <taxon>Fusarium</taxon>
        <taxon>Fusarium oxysporum species complex</taxon>
    </lineage>
</organism>
<name>X0KJE0_FUSOX</name>
<dbReference type="EMBL" id="JH658128">
    <property type="protein sequence ID" value="EXM13633.1"/>
    <property type="molecule type" value="Genomic_DNA"/>
</dbReference>
<dbReference type="AlphaFoldDB" id="X0KJE0"/>
<dbReference type="Proteomes" id="UP000030701">
    <property type="component" value="Unassembled WGS sequence"/>
</dbReference>
<feature type="region of interest" description="Disordered" evidence="1">
    <location>
        <begin position="1"/>
        <end position="29"/>
    </location>
</feature>
<evidence type="ECO:0000313" key="2">
    <source>
        <dbReference type="EMBL" id="EXM13633.1"/>
    </source>
</evidence>
<dbReference type="HOGENOM" id="CLU_2015385_0_0_1"/>
<sequence>MPTTSAVDPSQVKSRPVQNSDLSQRHKRSFKPISKHLPKYLIVDLKNLNAASVRVCNDIELRELLTSPSGATSHVLFAASSDPDIPASRACDNLGSVPLDFPYDRPLQPWLPRRHSRHLAARH</sequence>
<reference evidence="2" key="2">
    <citation type="submission" date="2012-05" db="EMBL/GenBank/DDBJ databases">
        <title>The Genome Annotation of Fusarium oxysporum Cotton.</title>
        <authorList>
            <consortium name="The Broad Institute Genomics Platform"/>
            <person name="Ma L.-J."/>
            <person name="Corby-Kistler H."/>
            <person name="Broz K."/>
            <person name="Gale L.R."/>
            <person name="Jonkers W."/>
            <person name="O'Donnell K."/>
            <person name="Ploetz R."/>
            <person name="Steinberg C."/>
            <person name="Schwartz D.C."/>
            <person name="VanEtten H."/>
            <person name="Zhou S."/>
            <person name="Young S.K."/>
            <person name="Zeng Q."/>
            <person name="Gargeya S."/>
            <person name="Fitzgerald M."/>
            <person name="Abouelleil A."/>
            <person name="Alvarado L."/>
            <person name="Chapman S.B."/>
            <person name="Gainer-Dewar J."/>
            <person name="Goldberg J."/>
            <person name="Griggs A."/>
            <person name="Gujja S."/>
            <person name="Hansen M."/>
            <person name="Howarth C."/>
            <person name="Imamovic A."/>
            <person name="Ireland A."/>
            <person name="Larimer J."/>
            <person name="McCowan C."/>
            <person name="Murphy C."/>
            <person name="Pearson M."/>
            <person name="Poon T.W."/>
            <person name="Priest M."/>
            <person name="Roberts A."/>
            <person name="Saif S."/>
            <person name="Shea T."/>
            <person name="Sykes S."/>
            <person name="Wortman J."/>
            <person name="Nusbaum C."/>
            <person name="Birren B."/>
        </authorList>
    </citation>
    <scope>NUCLEOTIDE SEQUENCE</scope>
    <source>
        <strain evidence="2">25433</strain>
    </source>
</reference>
<evidence type="ECO:0000256" key="1">
    <source>
        <dbReference type="SAM" id="MobiDB-lite"/>
    </source>
</evidence>
<protein>
    <submittedName>
        <fullName evidence="2">Uncharacterized protein</fullName>
    </submittedName>
</protein>
<gene>
    <name evidence="2" type="ORF">FOTG_17921</name>
</gene>
<proteinExistence type="predicted"/>
<feature type="compositionally biased region" description="Polar residues" evidence="1">
    <location>
        <begin position="1"/>
        <end position="22"/>
    </location>
</feature>